<feature type="disulfide bond" evidence="5">
    <location>
        <begin position="400"/>
        <end position="410"/>
    </location>
</feature>
<feature type="disulfide bond" evidence="5">
    <location>
        <begin position="923"/>
        <end position="933"/>
    </location>
</feature>
<evidence type="ECO:0000256" key="5">
    <source>
        <dbReference type="PROSITE-ProRule" id="PRU00196"/>
    </source>
</evidence>
<dbReference type="PANTHER" id="PTHR19331">
    <property type="entry name" value="SCAVENGER RECEPTOR DOMAIN-CONTAINING"/>
    <property type="match status" value="1"/>
</dbReference>
<feature type="disulfide bond" evidence="5">
    <location>
        <begin position="2223"/>
        <end position="2287"/>
    </location>
</feature>
<feature type="disulfide bond" evidence="5">
    <location>
        <begin position="2656"/>
        <end position="2717"/>
    </location>
</feature>
<feature type="domain" description="SRCR" evidence="8">
    <location>
        <begin position="3232"/>
        <end position="3335"/>
    </location>
</feature>
<evidence type="ECO:0000259" key="8">
    <source>
        <dbReference type="PROSITE" id="PS50287"/>
    </source>
</evidence>
<feature type="disulfide bond" evidence="5">
    <location>
        <begin position="1921"/>
        <end position="1985"/>
    </location>
</feature>
<feature type="disulfide bond" evidence="5">
    <location>
        <begin position="1758"/>
        <end position="1768"/>
    </location>
</feature>
<comment type="caution">
    <text evidence="9">The sequence shown here is derived from an EMBL/GenBank/DDBJ whole genome shotgun (WGS) entry which is preliminary data.</text>
</comment>
<keyword evidence="7" id="KW-0472">Membrane</keyword>
<feature type="domain" description="SRCR" evidence="8">
    <location>
        <begin position="1385"/>
        <end position="1484"/>
    </location>
</feature>
<keyword evidence="7" id="KW-1133">Transmembrane helix</keyword>
<feature type="disulfide bond" evidence="5">
    <location>
        <begin position="3620"/>
        <end position="3630"/>
    </location>
</feature>
<feature type="domain" description="SRCR" evidence="8">
    <location>
        <begin position="18"/>
        <end position="118"/>
    </location>
</feature>
<feature type="domain" description="SRCR" evidence="8">
    <location>
        <begin position="3970"/>
        <end position="4071"/>
    </location>
</feature>
<dbReference type="PRINTS" id="PR00258">
    <property type="entry name" value="SPERACTRCPTR"/>
</dbReference>
<dbReference type="InterPro" id="IPR036772">
    <property type="entry name" value="SRCR-like_dom_sf"/>
</dbReference>
<feature type="disulfide bond" evidence="5">
    <location>
        <begin position="3211"/>
        <end position="3221"/>
    </location>
</feature>
<feature type="domain" description="SRCR" evidence="8">
    <location>
        <begin position="2931"/>
        <end position="3032"/>
    </location>
</feature>
<feature type="disulfide bond" evidence="5">
    <location>
        <begin position="723"/>
        <end position="733"/>
    </location>
</feature>
<dbReference type="PROSITE" id="PS50287">
    <property type="entry name" value="SRCR_2"/>
    <property type="match status" value="44"/>
</dbReference>
<feature type="domain" description="SRCR" evidence="8">
    <location>
        <begin position="2098"/>
        <end position="2192"/>
    </location>
</feature>
<feature type="domain" description="SRCR" evidence="8">
    <location>
        <begin position="4285"/>
        <end position="4385"/>
    </location>
</feature>
<feature type="disulfide bond" evidence="5">
    <location>
        <begin position="1934"/>
        <end position="1995"/>
    </location>
</feature>
<name>A0ABN8N4T2_9CNID</name>
<evidence type="ECO:0000313" key="10">
    <source>
        <dbReference type="Proteomes" id="UP001159427"/>
    </source>
</evidence>
<feature type="disulfide bond" evidence="5">
    <location>
        <begin position="1861"/>
        <end position="1871"/>
    </location>
</feature>
<feature type="disulfide bond" evidence="5">
    <location>
        <begin position="1557"/>
        <end position="1567"/>
    </location>
</feature>
<feature type="disulfide bond" evidence="5">
    <location>
        <begin position="3304"/>
        <end position="3314"/>
    </location>
</feature>
<dbReference type="Pfam" id="PF00530">
    <property type="entry name" value="SRCR"/>
    <property type="match status" value="44"/>
</dbReference>
<feature type="disulfide bond" evidence="5">
    <location>
        <begin position="3694"/>
        <end position="3755"/>
    </location>
</feature>
<feature type="domain" description="SRCR" evidence="8">
    <location>
        <begin position="3863"/>
        <end position="3966"/>
    </location>
</feature>
<feature type="domain" description="SRCR" evidence="8">
    <location>
        <begin position="761"/>
        <end position="850"/>
    </location>
</feature>
<feature type="domain" description="SRCR" evidence="8">
    <location>
        <begin position="1998"/>
        <end position="2095"/>
    </location>
</feature>
<feature type="domain" description="SRCR" evidence="8">
    <location>
        <begin position="3759"/>
        <end position="3861"/>
    </location>
</feature>
<feature type="disulfide bond" evidence="5">
    <location>
        <begin position="2581"/>
        <end position="2591"/>
    </location>
</feature>
<feature type="domain" description="SRCR" evidence="8">
    <location>
        <begin position="4491"/>
        <end position="4595"/>
    </location>
</feature>
<feature type="disulfide bond" evidence="5">
    <location>
        <begin position="87"/>
        <end position="97"/>
    </location>
</feature>
<feature type="disulfide bond" evidence="5">
    <location>
        <begin position="2895"/>
        <end position="2905"/>
    </location>
</feature>
<organism evidence="9 10">
    <name type="scientific">Porites evermanni</name>
    <dbReference type="NCBI Taxonomy" id="104178"/>
    <lineage>
        <taxon>Eukaryota</taxon>
        <taxon>Metazoa</taxon>
        <taxon>Cnidaria</taxon>
        <taxon>Anthozoa</taxon>
        <taxon>Hexacorallia</taxon>
        <taxon>Scleractinia</taxon>
        <taxon>Fungiina</taxon>
        <taxon>Poritidae</taxon>
        <taxon>Porites</taxon>
    </lineage>
</organism>
<feature type="disulfide bond" evidence="5">
    <location>
        <begin position="3827"/>
        <end position="3837"/>
    </location>
</feature>
<feature type="disulfide bond" evidence="5">
    <location>
        <begin position="4356"/>
        <end position="4366"/>
    </location>
</feature>
<feature type="disulfide bond" evidence="5">
    <location>
        <begin position="1248"/>
        <end position="1258"/>
    </location>
</feature>
<feature type="disulfide bond" evidence="5">
    <location>
        <begin position="1321"/>
        <end position="1382"/>
    </location>
</feature>
<dbReference type="Proteomes" id="UP001159427">
    <property type="component" value="Unassembled WGS sequence"/>
</dbReference>
<feature type="disulfide bond" evidence="5">
    <location>
        <begin position="43"/>
        <end position="107"/>
    </location>
</feature>
<feature type="disulfide bond" evidence="5">
    <location>
        <begin position="1029"/>
        <end position="1039"/>
    </location>
</feature>
<feature type="domain" description="SRCR" evidence="8">
    <location>
        <begin position="1177"/>
        <end position="1279"/>
    </location>
</feature>
<feature type="non-terminal residue" evidence="9">
    <location>
        <position position="4730"/>
    </location>
</feature>
<keyword evidence="10" id="KW-1185">Reference proteome</keyword>
<feature type="domain" description="SRCR" evidence="8">
    <location>
        <begin position="3549"/>
        <end position="3652"/>
    </location>
</feature>
<dbReference type="PANTHER" id="PTHR19331:SF465">
    <property type="entry name" value="EGG PEPTIDE SPERACT RECEPTOR"/>
    <property type="match status" value="1"/>
</dbReference>
<feature type="disulfide bond" evidence="5">
    <location>
        <begin position="295"/>
        <end position="305"/>
    </location>
</feature>
<feature type="domain" description="SRCR" evidence="8">
    <location>
        <begin position="4387"/>
        <end position="4488"/>
    </location>
</feature>
<feature type="disulfide bond" evidence="5">
    <location>
        <begin position="2163"/>
        <end position="2173"/>
    </location>
</feature>
<feature type="domain" description="SRCR" evidence="8">
    <location>
        <begin position="1589"/>
        <end position="1686"/>
    </location>
</feature>
<feature type="domain" description="SRCR" evidence="8">
    <location>
        <begin position="3139"/>
        <end position="3224"/>
    </location>
</feature>
<feature type="disulfide bond" evidence="5">
    <location>
        <begin position="4115"/>
        <end position="4176"/>
    </location>
</feature>
<feature type="disulfide bond" evidence="5">
    <location>
        <begin position="775"/>
        <end position="839"/>
    </location>
</feature>
<evidence type="ECO:0000256" key="3">
    <source>
        <dbReference type="ARBA" id="ARBA00023157"/>
    </source>
</evidence>
<feature type="disulfide bond" evidence="5">
    <location>
        <begin position="3003"/>
        <end position="3013"/>
    </location>
</feature>
<feature type="disulfide bond" evidence="5">
    <location>
        <begin position="2687"/>
        <end position="2697"/>
    </location>
</feature>
<feature type="disulfide bond" evidence="5">
    <location>
        <begin position="788"/>
        <end position="849"/>
    </location>
</feature>
<feature type="domain" description="SRCR" evidence="8">
    <location>
        <begin position="2616"/>
        <end position="2718"/>
    </location>
</feature>
<feature type="disulfide bond" evidence="5">
    <location>
        <begin position="4040"/>
        <end position="4050"/>
    </location>
</feature>
<feature type="disulfide bond" evidence="5">
    <location>
        <begin position="2370"/>
        <end position="2380"/>
    </location>
</feature>
<feature type="disulfide bond" evidence="5">
    <location>
        <begin position="3104"/>
        <end position="3114"/>
    </location>
</feature>
<feature type="disulfide bond" evidence="5">
    <location>
        <begin position="2236"/>
        <end position="2297"/>
    </location>
</feature>
<feature type="disulfide bond" evidence="5">
    <location>
        <begin position="3363"/>
        <end position="3427"/>
    </location>
</feature>
<feature type="disulfide bond" evidence="5">
    <location>
        <begin position="3273"/>
        <end position="3334"/>
    </location>
</feature>
<feature type="disulfide bond" evidence="5">
    <location>
        <begin position="2066"/>
        <end position="2076"/>
    </location>
</feature>
<feature type="disulfide bond" evidence="5">
    <location>
        <begin position="3725"/>
        <end position="3735"/>
    </location>
</feature>
<feature type="disulfide bond" evidence="5">
    <location>
        <begin position="3933"/>
        <end position="3943"/>
    </location>
</feature>
<comment type="caution">
    <text evidence="5">Lacks conserved residue(s) required for the propagation of feature annotation.</text>
</comment>
<feature type="disulfide bond" evidence="5">
    <location>
        <begin position="4143"/>
        <end position="4153"/>
    </location>
</feature>
<feature type="domain" description="SRCR" evidence="8">
    <location>
        <begin position="852"/>
        <end position="955"/>
    </location>
</feature>
<feature type="disulfide bond" evidence="5">
    <location>
        <begin position="2792"/>
        <end position="2802"/>
    </location>
</feature>
<feature type="domain" description="SRCR" evidence="8">
    <location>
        <begin position="1487"/>
        <end position="1586"/>
    </location>
</feature>
<feature type="disulfide bond" evidence="5">
    <location>
        <begin position="2761"/>
        <end position="2822"/>
    </location>
</feature>
<feature type="disulfide bond" evidence="5">
    <location>
        <begin position="191"/>
        <end position="201"/>
    </location>
</feature>
<keyword evidence="2" id="KW-0677">Repeat</keyword>
<gene>
    <name evidence="9" type="ORF">PEVE_00040168</name>
</gene>
<evidence type="ECO:0000256" key="4">
    <source>
        <dbReference type="ARBA" id="ARBA00023180"/>
    </source>
</evidence>
<feature type="disulfide bond" evidence="5">
    <location>
        <begin position="516"/>
        <end position="526"/>
    </location>
</feature>
<feature type="domain" description="SRCR" evidence="8">
    <location>
        <begin position="330"/>
        <end position="432"/>
    </location>
</feature>
<feature type="region of interest" description="Disordered" evidence="6">
    <location>
        <begin position="4658"/>
        <end position="4730"/>
    </location>
</feature>
<feature type="domain" description="SRCR" evidence="8">
    <location>
        <begin position="2510"/>
        <end position="2613"/>
    </location>
</feature>
<feature type="domain" description="SRCR" evidence="8">
    <location>
        <begin position="3034"/>
        <end position="3135"/>
    </location>
</feature>
<feature type="disulfide bond" evidence="5">
    <location>
        <begin position="819"/>
        <end position="829"/>
    </location>
</feature>
<feature type="disulfide bond" evidence="5">
    <location>
        <begin position="1455"/>
        <end position="1465"/>
    </location>
</feature>
<feature type="disulfide bond" evidence="5">
    <location>
        <begin position="3260"/>
        <end position="3324"/>
    </location>
</feature>
<feature type="disulfide bond" evidence="5">
    <location>
        <begin position="56"/>
        <end position="117"/>
    </location>
</feature>
<proteinExistence type="predicted"/>
<feature type="domain" description="SRCR" evidence="8">
    <location>
        <begin position="4075"/>
        <end position="4177"/>
    </location>
</feature>
<feature type="domain" description="SRCR" evidence="8">
    <location>
        <begin position="958"/>
        <end position="1061"/>
    </location>
</feature>
<feature type="disulfide bond" evidence="5">
    <location>
        <begin position="3513"/>
        <end position="3523"/>
    </location>
</feature>
<feature type="disulfide bond" evidence="5">
    <location>
        <begin position="1656"/>
        <end position="1666"/>
    </location>
</feature>
<reference evidence="9 10" key="1">
    <citation type="submission" date="2022-05" db="EMBL/GenBank/DDBJ databases">
        <authorList>
            <consortium name="Genoscope - CEA"/>
            <person name="William W."/>
        </authorList>
    </citation>
    <scope>NUCLEOTIDE SEQUENCE [LARGE SCALE GENOMIC DNA]</scope>
</reference>
<feature type="disulfide bond" evidence="5">
    <location>
        <begin position="2326"/>
        <end position="2390"/>
    </location>
</feature>
<feature type="domain" description="SRCR" evidence="8">
    <location>
        <begin position="120"/>
        <end position="222"/>
    </location>
</feature>
<feature type="disulfide bond" evidence="5">
    <location>
        <begin position="619"/>
        <end position="629"/>
    </location>
</feature>
<dbReference type="SUPFAM" id="SSF56487">
    <property type="entry name" value="SRCR-like"/>
    <property type="match status" value="44"/>
</dbReference>
<feature type="domain" description="SRCR" evidence="8">
    <location>
        <begin position="2300"/>
        <end position="2402"/>
    </location>
</feature>
<feature type="disulfide bond" evidence="5">
    <location>
        <begin position="692"/>
        <end position="753"/>
    </location>
</feature>
<dbReference type="EMBL" id="CALNXI010000727">
    <property type="protein sequence ID" value="CAH3041083.1"/>
    <property type="molecule type" value="Genomic_DNA"/>
</dbReference>
<feature type="disulfide bond" evidence="5">
    <location>
        <begin position="3681"/>
        <end position="3745"/>
    </location>
</feature>
<feature type="domain" description="SRCR" evidence="8">
    <location>
        <begin position="224"/>
        <end position="327"/>
    </location>
</feature>
<feature type="domain" description="SRCR" evidence="8">
    <location>
        <begin position="2195"/>
        <end position="2298"/>
    </location>
</feature>
<dbReference type="SMART" id="SM00202">
    <property type="entry name" value="SR"/>
    <property type="match status" value="44"/>
</dbReference>
<feature type="disulfide bond" evidence="5">
    <location>
        <begin position="2474"/>
        <end position="2484"/>
    </location>
</feature>
<dbReference type="Gene3D" id="3.10.250.10">
    <property type="entry name" value="SRCR-like domain"/>
    <property type="match status" value="44"/>
</dbReference>
<feature type="domain" description="SRCR" evidence="8">
    <location>
        <begin position="2721"/>
        <end position="2823"/>
    </location>
</feature>
<feature type="disulfide bond" evidence="5">
    <location>
        <begin position="3799"/>
        <end position="3860"/>
    </location>
</feature>
<feature type="domain" description="SRCR" evidence="8">
    <location>
        <begin position="3442"/>
        <end position="3545"/>
    </location>
</feature>
<accession>A0ABN8N4T2</accession>
<feature type="disulfide bond" evidence="5">
    <location>
        <begin position="4457"/>
        <end position="4467"/>
    </location>
</feature>
<feature type="domain" description="SRCR" evidence="8">
    <location>
        <begin position="435"/>
        <end position="546"/>
    </location>
</feature>
<feature type="disulfide bond" evidence="5">
    <location>
        <begin position="1727"/>
        <end position="1788"/>
    </location>
</feature>
<feature type="domain" description="SRCR" evidence="8">
    <location>
        <begin position="1282"/>
        <end position="1383"/>
    </location>
</feature>
<feature type="disulfide bond" evidence="5">
    <location>
        <begin position="1352"/>
        <end position="1362"/>
    </location>
</feature>
<feature type="domain" description="SRCR" evidence="8">
    <location>
        <begin position="1791"/>
        <end position="1892"/>
    </location>
</feature>
<feature type="domain" description="SRCR" evidence="8">
    <location>
        <begin position="3655"/>
        <end position="3756"/>
    </location>
</feature>
<evidence type="ECO:0000256" key="2">
    <source>
        <dbReference type="ARBA" id="ARBA00022737"/>
    </source>
</evidence>
<feature type="domain" description="SRCR" evidence="8">
    <location>
        <begin position="1064"/>
        <end position="1175"/>
    </location>
</feature>
<feature type="disulfide bond" evidence="5">
    <location>
        <begin position="1308"/>
        <end position="1372"/>
    </location>
</feature>
<dbReference type="InterPro" id="IPR001190">
    <property type="entry name" value="SRCR"/>
</dbReference>
<feature type="transmembrane region" description="Helical" evidence="7">
    <location>
        <begin position="4626"/>
        <end position="4647"/>
    </location>
</feature>
<feature type="domain" description="SRCR" evidence="8">
    <location>
        <begin position="2404"/>
        <end position="2506"/>
    </location>
</feature>
<feature type="disulfide bond" evidence="5">
    <location>
        <begin position="4249"/>
        <end position="4259"/>
    </location>
</feature>
<feature type="disulfide bond" evidence="5">
    <location>
        <begin position="679"/>
        <end position="743"/>
    </location>
</feature>
<evidence type="ECO:0000313" key="9">
    <source>
        <dbReference type="EMBL" id="CAH3041083.1"/>
    </source>
</evidence>
<feature type="disulfide bond" evidence="5">
    <location>
        <begin position="2643"/>
        <end position="2707"/>
    </location>
</feature>
<feature type="disulfide bond" evidence="5">
    <location>
        <begin position="147"/>
        <end position="211"/>
    </location>
</feature>
<feature type="domain" description="SRCR" evidence="8">
    <location>
        <begin position="4179"/>
        <end position="4282"/>
    </location>
</feature>
<feature type="disulfide bond" evidence="5">
    <location>
        <begin position="4564"/>
        <end position="4574"/>
    </location>
</feature>
<feature type="disulfide bond" evidence="5">
    <location>
        <begin position="3407"/>
        <end position="3417"/>
    </location>
</feature>
<dbReference type="PROSITE" id="PS00420">
    <property type="entry name" value="SRCR_1"/>
    <property type="match status" value="11"/>
</dbReference>
<evidence type="ECO:0000256" key="7">
    <source>
        <dbReference type="SAM" id="Phobius"/>
    </source>
</evidence>
<feature type="domain" description="SRCR" evidence="8">
    <location>
        <begin position="1688"/>
        <end position="1789"/>
    </location>
</feature>
<evidence type="ECO:0000256" key="1">
    <source>
        <dbReference type="ARBA" id="ARBA00022729"/>
    </source>
</evidence>
<feature type="domain" description="SRCR" evidence="8">
    <location>
        <begin position="1895"/>
        <end position="1996"/>
    </location>
</feature>
<feature type="disulfide bond" evidence="5">
    <location>
        <begin position="160"/>
        <end position="221"/>
    </location>
</feature>
<feature type="domain" description="SRCR" evidence="8">
    <location>
        <begin position="548"/>
        <end position="650"/>
    </location>
</feature>
<feature type="domain" description="SRCR" evidence="8">
    <location>
        <begin position="2825"/>
        <end position="2928"/>
    </location>
</feature>
<evidence type="ECO:0000256" key="6">
    <source>
        <dbReference type="SAM" id="MobiDB-lite"/>
    </source>
</evidence>
<keyword evidence="4" id="KW-0325">Glycoprotein</keyword>
<feature type="domain" description="SRCR" evidence="8">
    <location>
        <begin position="653"/>
        <end position="754"/>
    </location>
</feature>
<keyword evidence="7" id="KW-0812">Transmembrane</keyword>
<sequence length="4730" mass="523614">MIFIPTGAKETYYHKKVVRLVNGGSISEGRVEVFYNGTWGTVCDDYWDLNDAKVVCRQLGFGRAIAAFKAAAFGPGDGTIWMDDVTCTGSERSLTECPRNGWGIEDCDHSEDAGVLCSNVRLLVNGTDSILLGRVEVFNNGTWGTVCDDSWDLTDANVVCRELGVERAVKAHMSATFGQGNGTIWMDDVRCTGNERSLTECRHNGWGKQNCDHSQDAGVVCSDVRLRDGGDVTHHKGRVEIYITGTWGTVCDDGWDLADANVVCRQLGFEGALKATKLAAFGEGTGKIWMTYVRCTGSESALRECKHSGVSRYFSCGHHEDAGVVCNYAARLVHKQSHSEGLVQVYYREVWHWVCADQWDKQDADVACRMMDFEESLSANFTLLEKKRKGVGAWLINMQCSGNESSLLLCDHDSSVGSHNCKGKREAGVKCKPKARLVGADNMESFGTGRVEVFYKGTWDPVCGESYSDDIWDLKHANIICRQLGFPGALVFRTVTATVGKNNSDQTKNWFKARGCVGNETSLTMCHRSWWSSYCSNNKGAHVECIAARLVSGRTSSEGLVQVYYDKTWGWVCANQWDKHDADVACRMLDFDGALTADIVYTEKNKIGESRVWLKSLSCVGNESSLFQCVHEGLGSHDCEGERKAGVLCRSKVRLVGGGNVTSQGRVEVFHRGTWGRVCFDYWDSRDANVVCRQLGFEGALSAISSAAFGKGKGIVWMDNVNCAGNESSLTECEHNQGPSVYCSRYEFAGVVCTTDSILLGRVEVFNNGTWGTVCDDSWDLTDANVVCRELGVERAVKAHVSATFGQGNGTIWMDDVRCTGNERSLTECRHNGWGKQNCDHSQDAGVVCSDVRLRDGGDVTHHKGRVEIYYNGAWGTVCDDGWDLADANVVCRQLGFEGALKATKLAAFGEGTGNIWMSHVQCTGNESALRECKHRGVGGHFFCGHYEDAGVVCNYAARLVHKPESNSEGLVQVYYRDVWHWVCADQWDKQDADVACRMMDFDGSLSANFTLLEKKRKGVGAWLINMQCSGNESSLLLCGHDSSVGSHNCKGKREAGVKCKPKARLVGADNMESFGTGRVEVLYNGTWDPVCGESYSDDIWDLKHANIICRQLGFPGALVFRTVTATVGKNNSDQTKNWFKARGCVGNETSLTMCHRSGWSSYCGNNKAAHVECIAARLVSGRTSSEGLVQVYYDKTWGWVCANQWDKHDADVACRMMDFDGALTADILYTEKKKIGESRVWLKSLSCVGNESSLFECVHEGLGSHDCEGERKAGVLCRSKVRLVGGDNATSQGRVEVFHRGTWGRVCFDYWDSRDANVVCRQLGFEGALSATSSAAFGKGKGILWMDNVNCAGNESSLTECKHNQGPSVYCSRYEFAGVVCTTARLVEGKSPREGLVQVYHNNTWIWVCADQWDKHDADVACRMLGFDGSLSAFYDREKTIQAKPTAWLNSMQCTGNESSLFLCEHGGLGTRNCRVKAGVVCQPKARLVEGKSPREGLVQVYHNSTWGWVCADQWDKHDADVACRMLGFHGSLSAFYDREKTIQAKPTAWLNSMQCTGNESSLFLCEHGGLGTRDCRVKAGVVCQPEVRLVGWGNVTSQGRVQMFFNGSWAGVCGTHWDIKEANVVCRQLEFQGAVAAATSSDFPGTKLMYGIQCAGNETSLIQCRHEIFNGSYCLYKEACVVCISVRLVGGGNVSSQGRVEVFRRGTWGRVCYHHWDLRDANVVCRQLGFKGALSATSSAGFGKGKGDILMDNVHCAGNESSLTECEHSGEPLVYLFHNKDASVVCRTARLVEGKSAREGLVQVYHNNTWGWICADQWDKHDADVACRMMGFDGALSAFLYREKRRTRKSRVWLKNLRCTGNESSLFECSHEGLGSHNCEGERKAGVLCRSKVRLVVGSIVASQGRVEVFYSGTWGRVCYDFWDLRDANVVCSQLGFEGALSATSSASFGRGKGNLWMDHVNCTGNESSLTECEHSAGPLKYCRRNKLAGVVCRTARLVEERSPREGLVQVYHNNTWIWVCADQWDKHDADVACRMMYFDGSLSAFSNKFGPTKPVVWINKMQCTGNESSLFSCEHGALGTHDCKDKAGVVCRPKVRLAGWGNVTSQGRVEVFFEGSWGSVCGSGWDMKEANVVCQQLGFQGAMAAVTSASRFSFKYSAQCDGNETSLTECDLTPQSWCWPERAACVVCISDIRLVNDGYSISHSQGRVEVFYNGIWGTVCDDYWDLNDAKVVCRQLGFGRATRAYKSATFGPGNGKIWMDDVRCTGRERSVTECLHNGWGIQNCGHSEDAGVQCSNVRLVNGKDSILKGRVEVFYNGTLGTVCDDSWDITDANVVCRELGFERAVKAYVSASFEQGNGTVWMDEVRCTGKERSLAECRHNVSEKPNCDDHSENACVVCASGKNDGGGVTHHQGRVEVYYNGAWGTVCDNGWDLADASVVCRQLGFGRALKATKLAAFGEGAGKIWMSNMRCTGMESSLKECSHNGWGRHFHCGHGKDAGVVCSYAAVRLAGIGNFSFRGGRVEVYHSGIWGTVCDDGWDLMDAQVVCRELGFQGAVKAYSSDFFGRGKGKIWMEDVRCTGKEKSLKECPHGGWGRTSDCGHSEDAGVMCTPAIRLNTTESKANHEGRVEVLYNGTWGTVCDHGWEIEDADVFCRELGFKQAERATHRAAYGKGNGQIWLTELQCSGDERSLTECDHGSWGENKCDHGEDAGVVCVTGVRLASANNDPFQGRAEVFHSGSWRKVCGDAYWNLPDANVVCLQLGFAGAFTADKTRNVVQRNGEIRMTRVRCTGNEKSLTECYSRWSIYPISNCGHDAWVFCISARLVGGKSPREGLVQVYYNNTWGWVCADQWDKHDADVACRMMDFDGSVLSYFLHNVDAKSVNQVWFHKLQCTSSGTSLLSCDHCGLKSRNCTCKGKRKVGVICQPKVRLTYWGNPASQGRVEVFYRGSWGVVLCDSSWSSKKANAVCQHLGYEAVLVTTTEYSNFEGGRSKEWMGDIRCLWSQASTAKCLGGWRVPSYCSHFPLVVCMKARLVEGQSLREGNVQVYYNNTWISVCADQWDKHDADVACRMMDFDGALSANFEYEEEKEIKIRPWLSDMNCTGNEKSLFSCIHGGFGFRDCKSKRKAGVTCKPKDIRLVNDGYSISHAQGRVEVFYNGIWGTVCDDYWDLNDAKVVCRQLGFGRATRAYKSATFGPGNGKIWMDDVRCTGSERSLTECPHNVPVYFVDIRLVNDGYSISHAQGRVEVFYNGIWGTVCDDYWDLNDAKVVCRQLGFGRATRAYKSATFGPGNGKIWMDDVRCTGSERSLTECPHNGWGIQNCGHSEDAGVLCSNVRLVNGKDSILKGRVEVFYNGTWGTVCDDSWDITDANVVCGELGFERAVKAYVSASFEQGTGTVWMDDVRCTGKERSLAECRHNVSEKPNCDDHSENACVVCASDVRLQDGGGVTHHQGRVEVYYNGAWGTVCDNGWDLADASVVCRQLGFERALKATKLAAFGEGAGKIWMSNVRCTGMESSLKECSHNGWGRHFHCGHGKDAGVVCSYAAVRLAGIGNFSYRGGRVEVYHRGIWGTVCDDGWDLIDAHVVCRELGFQGAVKAYSSEFFGRGKGKIWMENVRCTGREKSLKECSHGGWGITSNCGHSEDAGVMCTPAIRLNSTGNKTNQGRVEVLYNGTWGTVCDDDWDLMDANVFCRELGFKRAERAAQRAAYGKGKGQIWLTDLRCSGDERSLTECDHGRWGENNCDHGEDAGVVCVPGVRLASANNDPFQGPIEVFHSGSWRKVCGDSDWDLLDANVVCRELGFAGALVADKTTSSARGNGKIWMTCTGNEKSWTECRYSRWARYGLWFFGCNYDAGVFCITARLVGRKSPREGLVQVYHNNTWGWVCADQWDKHDADVACRMLGFDGSVLSYFLDNVDSKSVNQVWFHKLQCSRSETSLLSCDHCGLGSRNCTCKGKRKVGVMCQPKAARLEEGQSLREGIVQVYYNNTWISVCADQWDKQDADVACRMMDFDGALSADFEYEEETEIKGRPWLRNMNCTGNETSLFSCIHGGFGFRDCKAKRKAGVTCKPRGVRLASANNDPFQGPVEVFHSGSWRKVCGDSDWDLLDANVVCRELGFAGALVADKTTSSARGNGKIWMTCTGNEKSWTECRYSRWARYGLWFFGCNYDAGVFCITARLVGRKSPREGLVQVYHNNTWGWVCADQWDKHDADVACRMLGFDGSVLSYFLDNVDSKSVNQVWFHKLQCSRSETSLLSCDHCGLGSRNCTCKGKRKVGVMCQPKVRLTFRGNLASQDRVEVFYRGSWGVVCDSDWSSEKANAVCQHLGYEAVLVTATKYSNFEGRRRKALTSDIRCLWNQASRANCVGVWRVLSSCSQVPLVVCMKARLEEGQSLREGIVQVYYNNTWISVCADQWDKQDADVACRMMDFDGALSADFEYEEETEIKGRPWLSNMNCTGNEKSLFSCVHGGFGFRDCKAKRKAGVTCKPRVQLVGWGNVTFQGRVQMFHNGTWDEVCGNSWDLKDASVVCRQLGFPGALVAVRSSDFQRTDGKRGNIWIHNVHCIGNETALQECDHRRLRRSCYGTDDRASLVCITDYRSEFCTNETTKYLPADLKGGTCEESHPLAVIMLSVALSLLIMGIALLVWKHKRHLQLEKRSTKAEGQKYVNSSSTSGESETAEHLELRSRGSNIRSQRRYESLQRRSPVYQNSHPTEEDQNEVYVNARNVSL</sequence>
<protein>
    <recommendedName>
        <fullName evidence="8">SRCR domain-containing protein</fullName>
    </recommendedName>
</protein>
<feature type="disulfide bond" evidence="5">
    <location>
        <begin position="1965"/>
        <end position="1975"/>
    </location>
</feature>
<keyword evidence="3 5" id="KW-1015">Disulfide bond</keyword>
<feature type="domain" description="SRCR" evidence="8">
    <location>
        <begin position="3337"/>
        <end position="3439"/>
    </location>
</feature>
<keyword evidence="1" id="KW-0732">Signal</keyword>
<feature type="disulfide bond" evidence="5">
    <location>
        <begin position="2267"/>
        <end position="2277"/>
    </location>
</feature>
<feature type="disulfide bond" evidence="5">
    <location>
        <begin position="1145"/>
        <end position="1155"/>
    </location>
</feature>